<dbReference type="InterPro" id="IPR011990">
    <property type="entry name" value="TPR-like_helical_dom_sf"/>
</dbReference>
<evidence type="ECO:0000313" key="7">
    <source>
        <dbReference type="Proteomes" id="UP000023152"/>
    </source>
</evidence>
<evidence type="ECO:0000259" key="5">
    <source>
        <dbReference type="Pfam" id="PF05843"/>
    </source>
</evidence>
<comment type="subcellular location">
    <subcellularLocation>
        <location evidence="1">Nucleus</location>
    </subcellularLocation>
</comment>
<dbReference type="AlphaFoldDB" id="X6N3B8"/>
<reference evidence="6 7" key="1">
    <citation type="journal article" date="2013" name="Curr. Biol.">
        <title>The Genome of the Foraminiferan Reticulomyxa filosa.</title>
        <authorList>
            <person name="Glockner G."/>
            <person name="Hulsmann N."/>
            <person name="Schleicher M."/>
            <person name="Noegel A.A."/>
            <person name="Eichinger L."/>
            <person name="Gallinger C."/>
            <person name="Pawlowski J."/>
            <person name="Sierra R."/>
            <person name="Euteneuer U."/>
            <person name="Pillet L."/>
            <person name="Moustafa A."/>
            <person name="Platzer M."/>
            <person name="Groth M."/>
            <person name="Szafranski K."/>
            <person name="Schliwa M."/>
        </authorList>
    </citation>
    <scope>NUCLEOTIDE SEQUENCE [LARGE SCALE GENOMIC DNA]</scope>
</reference>
<name>X6N3B8_RETFI</name>
<keyword evidence="3" id="KW-0539">Nucleus</keyword>
<keyword evidence="7" id="KW-1185">Reference proteome</keyword>
<protein>
    <recommendedName>
        <fullName evidence="5">Suppressor of forked domain-containing protein</fullName>
    </recommendedName>
</protein>
<sequence length="521" mass="61580">MYMYAFIFVHLYLYAYVHIPGKTAHRQDRNYQQVQLWERLVEFERSNPQTLEQKELLSRLEFTFRQALMATRNYPDIWSLFFFLFLFLLLYVDFEMNSWNSIERTEKVFEHALQAIPDCVLLHLVYADFLELNKSTEQSSKAKQLLIQNTTKNVQSINPLTFVYYFLFLRRTQGKDATREFFVGCVKLKLYPLYMVAASVEETINNDKDAAYRILTRGWKDFSSVLEYGYAYLKFLLAYPNAKKEEIEHVFEEVLPLVDERESQSSENSLKTVLHAQIYDLFIKFRQRELNLRSIEGSQQLRDEKLRSNRIEKLLHRIDRYSFGHLLPVGESYKLTLLRALQNVSNNTSNETTQIGIRRKSEKMEHIINPDVTQLIAFRPGIRFLTRLDDNDNSKIDTLDSNDEMQRLLNQINCPEAIRELLQLLPAPHQTQLLALPSIPRFFGSECGCIDYFYETKCNPINNQNDHLVSFLLQHLATLFLHFYNILKRSFHFEGIKENNDIIQQIKLIHSISNKCPKKNE</sequence>
<organism evidence="6 7">
    <name type="scientific">Reticulomyxa filosa</name>
    <dbReference type="NCBI Taxonomy" id="46433"/>
    <lineage>
        <taxon>Eukaryota</taxon>
        <taxon>Sar</taxon>
        <taxon>Rhizaria</taxon>
        <taxon>Retaria</taxon>
        <taxon>Foraminifera</taxon>
        <taxon>Monothalamids</taxon>
        <taxon>Reticulomyxidae</taxon>
        <taxon>Reticulomyxa</taxon>
    </lineage>
</organism>
<keyword evidence="4" id="KW-1133">Transmembrane helix</keyword>
<comment type="caution">
    <text evidence="6">The sequence shown here is derived from an EMBL/GenBank/DDBJ whole genome shotgun (WGS) entry which is preliminary data.</text>
</comment>
<keyword evidence="2" id="KW-0677">Repeat</keyword>
<dbReference type="Gene3D" id="1.25.40.1040">
    <property type="match status" value="1"/>
</dbReference>
<evidence type="ECO:0000256" key="2">
    <source>
        <dbReference type="ARBA" id="ARBA00022737"/>
    </source>
</evidence>
<keyword evidence="4" id="KW-0812">Transmembrane</keyword>
<accession>X6N3B8</accession>
<evidence type="ECO:0000256" key="3">
    <source>
        <dbReference type="ARBA" id="ARBA00023242"/>
    </source>
</evidence>
<dbReference type="SUPFAM" id="SSF48452">
    <property type="entry name" value="TPR-like"/>
    <property type="match status" value="1"/>
</dbReference>
<dbReference type="Proteomes" id="UP000023152">
    <property type="component" value="Unassembled WGS sequence"/>
</dbReference>
<evidence type="ECO:0000313" key="6">
    <source>
        <dbReference type="EMBL" id="ETO20249.1"/>
    </source>
</evidence>
<dbReference type="PANTHER" id="PTHR19980">
    <property type="entry name" value="RNA CLEAVAGE STIMULATION FACTOR"/>
    <property type="match status" value="1"/>
</dbReference>
<dbReference type="InterPro" id="IPR045243">
    <property type="entry name" value="Rna14-like"/>
</dbReference>
<dbReference type="OrthoDB" id="26282at2759"/>
<dbReference type="GO" id="GO:0031124">
    <property type="term" value="P:mRNA 3'-end processing"/>
    <property type="evidence" value="ECO:0007669"/>
    <property type="project" value="InterPro"/>
</dbReference>
<dbReference type="Pfam" id="PF05843">
    <property type="entry name" value="Suf"/>
    <property type="match status" value="1"/>
</dbReference>
<gene>
    <name evidence="6" type="ORF">RFI_16968</name>
</gene>
<dbReference type="GO" id="GO:0003729">
    <property type="term" value="F:mRNA binding"/>
    <property type="evidence" value="ECO:0007669"/>
    <property type="project" value="TreeGrafter"/>
</dbReference>
<evidence type="ECO:0000256" key="1">
    <source>
        <dbReference type="ARBA" id="ARBA00004123"/>
    </source>
</evidence>
<dbReference type="EMBL" id="ASPP01012804">
    <property type="protein sequence ID" value="ETO20249.1"/>
    <property type="molecule type" value="Genomic_DNA"/>
</dbReference>
<keyword evidence="4" id="KW-0472">Membrane</keyword>
<proteinExistence type="predicted"/>
<dbReference type="InterPro" id="IPR008847">
    <property type="entry name" value="Suf"/>
</dbReference>
<dbReference type="PANTHER" id="PTHR19980:SF0">
    <property type="entry name" value="CLEAVAGE STIMULATION FACTOR SUBUNIT 3"/>
    <property type="match status" value="1"/>
</dbReference>
<evidence type="ECO:0000256" key="4">
    <source>
        <dbReference type="SAM" id="Phobius"/>
    </source>
</evidence>
<dbReference type="GO" id="GO:0005634">
    <property type="term" value="C:nucleus"/>
    <property type="evidence" value="ECO:0007669"/>
    <property type="project" value="UniProtKB-SubCell"/>
</dbReference>
<feature type="transmembrane region" description="Helical" evidence="4">
    <location>
        <begin position="77"/>
        <end position="94"/>
    </location>
</feature>
<feature type="domain" description="Suppressor of forked" evidence="5">
    <location>
        <begin position="24"/>
        <end position="329"/>
    </location>
</feature>